<reference evidence="2" key="1">
    <citation type="submission" date="2022-03" db="EMBL/GenBank/DDBJ databases">
        <authorList>
            <person name="Martin C."/>
        </authorList>
    </citation>
    <scope>NUCLEOTIDE SEQUENCE</scope>
</reference>
<dbReference type="InterPro" id="IPR036036">
    <property type="entry name" value="SOCS_box-like_dom_sf"/>
</dbReference>
<evidence type="ECO:0000313" key="2">
    <source>
        <dbReference type="EMBL" id="CAH1794462.1"/>
    </source>
</evidence>
<dbReference type="Gene3D" id="1.25.40.20">
    <property type="entry name" value="Ankyrin repeat-containing domain"/>
    <property type="match status" value="1"/>
</dbReference>
<dbReference type="InterPro" id="IPR001496">
    <property type="entry name" value="SOCS_box"/>
</dbReference>
<name>A0A8J1XX07_OWEFU</name>
<dbReference type="PANTHER" id="PTHR24198:SF165">
    <property type="entry name" value="ANKYRIN REPEAT-CONTAINING PROTEIN-RELATED"/>
    <property type="match status" value="1"/>
</dbReference>
<dbReference type="SMART" id="SM00969">
    <property type="entry name" value="SOCS_box"/>
    <property type="match status" value="1"/>
</dbReference>
<dbReference type="SUPFAM" id="SSF158235">
    <property type="entry name" value="SOCS box-like"/>
    <property type="match status" value="1"/>
</dbReference>
<dbReference type="CDD" id="cd03716">
    <property type="entry name" value="SOCS_ASB_like"/>
    <property type="match status" value="1"/>
</dbReference>
<dbReference type="GO" id="GO:0035556">
    <property type="term" value="P:intracellular signal transduction"/>
    <property type="evidence" value="ECO:0007669"/>
    <property type="project" value="InterPro"/>
</dbReference>
<dbReference type="Pfam" id="PF07525">
    <property type="entry name" value="SOCS_box"/>
    <property type="match status" value="1"/>
</dbReference>
<feature type="non-terminal residue" evidence="2">
    <location>
        <position position="330"/>
    </location>
</feature>
<dbReference type="SUPFAM" id="SSF48403">
    <property type="entry name" value="Ankyrin repeat"/>
    <property type="match status" value="1"/>
</dbReference>
<dbReference type="PROSITE" id="PS50225">
    <property type="entry name" value="SOCS"/>
    <property type="match status" value="1"/>
</dbReference>
<organism evidence="2 3">
    <name type="scientific">Owenia fusiformis</name>
    <name type="common">Polychaete worm</name>
    <dbReference type="NCBI Taxonomy" id="6347"/>
    <lineage>
        <taxon>Eukaryota</taxon>
        <taxon>Metazoa</taxon>
        <taxon>Spiralia</taxon>
        <taxon>Lophotrochozoa</taxon>
        <taxon>Annelida</taxon>
        <taxon>Polychaeta</taxon>
        <taxon>Sedentaria</taxon>
        <taxon>Canalipalpata</taxon>
        <taxon>Sabellida</taxon>
        <taxon>Oweniida</taxon>
        <taxon>Oweniidae</taxon>
        <taxon>Owenia</taxon>
    </lineage>
</organism>
<evidence type="ECO:0000256" key="1">
    <source>
        <dbReference type="SAM" id="MobiDB-lite"/>
    </source>
</evidence>
<dbReference type="AlphaFoldDB" id="A0A8J1XX07"/>
<proteinExistence type="predicted"/>
<dbReference type="Proteomes" id="UP000749559">
    <property type="component" value="Unassembled WGS sequence"/>
</dbReference>
<evidence type="ECO:0000313" key="3">
    <source>
        <dbReference type="Proteomes" id="UP000749559"/>
    </source>
</evidence>
<gene>
    <name evidence="2" type="ORF">OFUS_LOCUS19150</name>
</gene>
<sequence>MMGQLNKLQSSEEQSTMEQSSRQQPSEEQSTKNVIQQANLTPGNINLLHLMIRSNKPIDAITKVFKDCKKDINAVIFGATALSLTLYHNRMDVFDLILNESDPELDIRSKDKNKRIEPPIVTACRQGKLDASTRLLEGGCDTEGVDDVGHTALWLATRQRYPRICALLIRYGANVNPSVEWNRSPLYVSLKFPRRTDITELFVYHGADVRIKGEHKFKSLLYWAMFHDSLNMVKVLANAGVNITTDGNIQNNQLLPAFAQNDEFQNWLQQELKNPPSLYHHCRIVIRRKIQDLHEGSNFLKNLNKLPLPSKVINYIALKDIIAESKQNMV</sequence>
<dbReference type="InterPro" id="IPR002110">
    <property type="entry name" value="Ankyrin_rpt"/>
</dbReference>
<dbReference type="InterPro" id="IPR036770">
    <property type="entry name" value="Ankyrin_rpt-contain_sf"/>
</dbReference>
<dbReference type="Pfam" id="PF12796">
    <property type="entry name" value="Ank_2"/>
    <property type="match status" value="1"/>
</dbReference>
<dbReference type="SMART" id="SM00248">
    <property type="entry name" value="ANK"/>
    <property type="match status" value="5"/>
</dbReference>
<dbReference type="OrthoDB" id="194358at2759"/>
<feature type="region of interest" description="Disordered" evidence="1">
    <location>
        <begin position="1"/>
        <end position="33"/>
    </location>
</feature>
<protein>
    <submittedName>
        <fullName evidence="2">Uncharacterized protein</fullName>
    </submittedName>
</protein>
<dbReference type="Gene3D" id="1.10.750.20">
    <property type="entry name" value="SOCS box"/>
    <property type="match status" value="1"/>
</dbReference>
<dbReference type="EMBL" id="CAIIXF020000009">
    <property type="protein sequence ID" value="CAH1794462.1"/>
    <property type="molecule type" value="Genomic_DNA"/>
</dbReference>
<feature type="compositionally biased region" description="Low complexity" evidence="1">
    <location>
        <begin position="9"/>
        <end position="28"/>
    </location>
</feature>
<keyword evidence="3" id="KW-1185">Reference proteome</keyword>
<comment type="caution">
    <text evidence="2">The sequence shown here is derived from an EMBL/GenBank/DDBJ whole genome shotgun (WGS) entry which is preliminary data.</text>
</comment>
<accession>A0A8J1XX07</accession>
<dbReference type="PANTHER" id="PTHR24198">
    <property type="entry name" value="ANKYRIN REPEAT AND PROTEIN KINASE DOMAIN-CONTAINING PROTEIN"/>
    <property type="match status" value="1"/>
</dbReference>